<dbReference type="EMBL" id="JH432191">
    <property type="status" value="NOT_ANNOTATED_CDS"/>
    <property type="molecule type" value="Genomic_DNA"/>
</dbReference>
<organism evidence="2 3">
    <name type="scientific">Strigamia maritima</name>
    <name type="common">European centipede</name>
    <name type="synonym">Geophilus maritimus</name>
    <dbReference type="NCBI Taxonomy" id="126957"/>
    <lineage>
        <taxon>Eukaryota</taxon>
        <taxon>Metazoa</taxon>
        <taxon>Ecdysozoa</taxon>
        <taxon>Arthropoda</taxon>
        <taxon>Myriapoda</taxon>
        <taxon>Chilopoda</taxon>
        <taxon>Pleurostigmophora</taxon>
        <taxon>Geophilomorpha</taxon>
        <taxon>Linotaeniidae</taxon>
        <taxon>Strigamia</taxon>
    </lineage>
</organism>
<keyword evidence="3" id="KW-1185">Reference proteome</keyword>
<evidence type="ECO:0000313" key="3">
    <source>
        <dbReference type="Proteomes" id="UP000014500"/>
    </source>
</evidence>
<accession>T1JFX9</accession>
<proteinExistence type="predicted"/>
<reference evidence="2" key="2">
    <citation type="submission" date="2015-02" db="UniProtKB">
        <authorList>
            <consortium name="EnsemblMetazoa"/>
        </authorList>
    </citation>
    <scope>IDENTIFICATION</scope>
</reference>
<evidence type="ECO:0000256" key="1">
    <source>
        <dbReference type="SAM" id="MobiDB-lite"/>
    </source>
</evidence>
<protein>
    <submittedName>
        <fullName evidence="2">Uncharacterized protein</fullName>
    </submittedName>
</protein>
<feature type="region of interest" description="Disordered" evidence="1">
    <location>
        <begin position="1"/>
        <end position="24"/>
    </location>
</feature>
<sequence length="94" mass="10868">MDENMPSTSRKRTGDKISGSGFMNQKIKHSKVKNTIINIQHLHQPATTSQQQIRSCCDTIDDEGNKRCTVFKKNLQELIMIRVAKKYIIPKFKF</sequence>
<evidence type="ECO:0000313" key="2">
    <source>
        <dbReference type="EnsemblMetazoa" id="SMAR012747-PA"/>
    </source>
</evidence>
<dbReference type="AlphaFoldDB" id="T1JFX9"/>
<dbReference type="HOGENOM" id="CLU_2388996_0_0_1"/>
<name>T1JFX9_STRMM</name>
<reference evidence="3" key="1">
    <citation type="submission" date="2011-05" db="EMBL/GenBank/DDBJ databases">
        <authorList>
            <person name="Richards S.R."/>
            <person name="Qu J."/>
            <person name="Jiang H."/>
            <person name="Jhangiani S.N."/>
            <person name="Agravi P."/>
            <person name="Goodspeed R."/>
            <person name="Gross S."/>
            <person name="Mandapat C."/>
            <person name="Jackson L."/>
            <person name="Mathew T."/>
            <person name="Pu L."/>
            <person name="Thornton R."/>
            <person name="Saada N."/>
            <person name="Wilczek-Boney K.B."/>
            <person name="Lee S."/>
            <person name="Kovar C."/>
            <person name="Wu Y."/>
            <person name="Scherer S.E."/>
            <person name="Worley K.C."/>
            <person name="Muzny D.M."/>
            <person name="Gibbs R."/>
        </authorList>
    </citation>
    <scope>NUCLEOTIDE SEQUENCE</scope>
    <source>
        <strain evidence="3">Brora</strain>
    </source>
</reference>
<dbReference type="Proteomes" id="UP000014500">
    <property type="component" value="Unassembled WGS sequence"/>
</dbReference>
<dbReference type="EnsemblMetazoa" id="SMAR012747-RA">
    <property type="protein sequence ID" value="SMAR012747-PA"/>
    <property type="gene ID" value="SMAR012747"/>
</dbReference>